<keyword evidence="1" id="KW-1133">Transmembrane helix</keyword>
<feature type="transmembrane region" description="Helical" evidence="1">
    <location>
        <begin position="54"/>
        <end position="81"/>
    </location>
</feature>
<keyword evidence="1" id="KW-0812">Transmembrane</keyword>
<feature type="transmembrane region" description="Helical" evidence="1">
    <location>
        <begin position="196"/>
        <end position="218"/>
    </location>
</feature>
<feature type="transmembrane region" description="Helical" evidence="1">
    <location>
        <begin position="150"/>
        <end position="175"/>
    </location>
</feature>
<dbReference type="AlphaFoldDB" id="A0A1G4G3B1"/>
<keyword evidence="3" id="KW-1185">Reference proteome</keyword>
<dbReference type="InterPro" id="IPR030802">
    <property type="entry name" value="Permease_MalE"/>
</dbReference>
<dbReference type="Proteomes" id="UP000178485">
    <property type="component" value="Chromosome i"/>
</dbReference>
<evidence type="ECO:0000313" key="3">
    <source>
        <dbReference type="Proteomes" id="UP000178485"/>
    </source>
</evidence>
<dbReference type="GO" id="GO:0043190">
    <property type="term" value="C:ATP-binding cassette (ABC) transporter complex"/>
    <property type="evidence" value="ECO:0007669"/>
    <property type="project" value="InterPro"/>
</dbReference>
<reference evidence="2 3" key="1">
    <citation type="submission" date="2016-08" db="EMBL/GenBank/DDBJ databases">
        <authorList>
            <person name="Seilhamer J.J."/>
        </authorList>
    </citation>
    <scope>NUCLEOTIDE SEQUENCE [LARGE SCALE GENOMIC DNA]</scope>
    <source>
        <strain evidence="2">ING2-E5A</strain>
    </source>
</reference>
<proteinExistence type="predicted"/>
<dbReference type="KEGG" id="pmuc:ING2E5A_0066"/>
<protein>
    <submittedName>
        <fullName evidence="2">Putative ABC transporter permease protein RBE_1340</fullName>
    </submittedName>
</protein>
<evidence type="ECO:0000256" key="1">
    <source>
        <dbReference type="SAM" id="Phobius"/>
    </source>
</evidence>
<dbReference type="GO" id="GO:0005548">
    <property type="term" value="F:phospholipid transporter activity"/>
    <property type="evidence" value="ECO:0007669"/>
    <property type="project" value="TreeGrafter"/>
</dbReference>
<keyword evidence="1" id="KW-0472">Membrane</keyword>
<dbReference type="STRING" id="1642646.ING2E5A_0066"/>
<dbReference type="EMBL" id="LT608328">
    <property type="protein sequence ID" value="SCM55152.1"/>
    <property type="molecule type" value="Genomic_DNA"/>
</dbReference>
<dbReference type="Pfam" id="PF02405">
    <property type="entry name" value="MlaE"/>
    <property type="match status" value="1"/>
</dbReference>
<name>A0A1G4G3B1_9BACT</name>
<feature type="transmembrane region" description="Helical" evidence="1">
    <location>
        <begin position="238"/>
        <end position="256"/>
    </location>
</feature>
<organism evidence="2 3">
    <name type="scientific">Petrimonas mucosa</name>
    <dbReference type="NCBI Taxonomy" id="1642646"/>
    <lineage>
        <taxon>Bacteria</taxon>
        <taxon>Pseudomonadati</taxon>
        <taxon>Bacteroidota</taxon>
        <taxon>Bacteroidia</taxon>
        <taxon>Bacteroidales</taxon>
        <taxon>Dysgonomonadaceae</taxon>
        <taxon>Petrimonas</taxon>
    </lineage>
</organism>
<sequence>MCTLIPDVMSIVSSLESIGEYVELMRRVMAPPDRAREFFKEFSKEVYKLGVNSIWLVMIISFFIGAVIVMQIAINVASPLLPRFTVGVVSREIILLEFSSTIMCLILSGKVGSNIASEIGTMRVTEQIDALDIMGVNSANYLIMPKVSAFVFFMPVLVALSMFLGLFGGYIICLFTGTPPVSTYIYGIQFFFRESFVWTSIVKSMIYGFIIASVSAYFGYRVKGGSLEVGKASTDSVVINNILILAADLVFTQLVMG</sequence>
<dbReference type="PANTHER" id="PTHR30188:SF4">
    <property type="entry name" value="PROTEIN TRIGALACTOSYLDIACYLGLYCEROL 1, CHLOROPLASTIC"/>
    <property type="match status" value="1"/>
</dbReference>
<evidence type="ECO:0000313" key="2">
    <source>
        <dbReference type="EMBL" id="SCM55152.1"/>
    </source>
</evidence>
<gene>
    <name evidence="2" type="ORF">ING2E5A_0066</name>
</gene>
<feature type="transmembrane region" description="Helical" evidence="1">
    <location>
        <begin position="93"/>
        <end position="112"/>
    </location>
</feature>
<accession>A0A1G4G3B1</accession>
<dbReference type="PANTHER" id="PTHR30188">
    <property type="entry name" value="ABC TRANSPORTER PERMEASE PROTEIN-RELATED"/>
    <property type="match status" value="1"/>
</dbReference>